<sequence>MVLHGASTPASLSSAPFPLSLLSVLSSSSLLSLPLILLSPPSPHHHHYRQLRIDRRTMSPSPRSTSLDYQPRQIFASS</sequence>
<accession>A0A017SDA3</accession>
<keyword evidence="3" id="KW-1185">Reference proteome</keyword>
<protein>
    <submittedName>
        <fullName evidence="2">Uncharacterized protein</fullName>
    </submittedName>
</protein>
<reference evidence="3" key="1">
    <citation type="journal article" date="2014" name="Nat. Commun.">
        <title>Genomic adaptations of the halophilic Dead Sea filamentous fungus Eurotium rubrum.</title>
        <authorList>
            <person name="Kis-Papo T."/>
            <person name="Weig A.R."/>
            <person name="Riley R."/>
            <person name="Persoh D."/>
            <person name="Salamov A."/>
            <person name="Sun H."/>
            <person name="Lipzen A."/>
            <person name="Wasser S.P."/>
            <person name="Rambold G."/>
            <person name="Grigoriev I.V."/>
            <person name="Nevo E."/>
        </authorList>
    </citation>
    <scope>NUCLEOTIDE SEQUENCE [LARGE SCALE GENOMIC DNA]</scope>
    <source>
        <strain evidence="3">CBS 135680</strain>
    </source>
</reference>
<organism evidence="2 3">
    <name type="scientific">Aspergillus ruber (strain CBS 135680)</name>
    <dbReference type="NCBI Taxonomy" id="1388766"/>
    <lineage>
        <taxon>Eukaryota</taxon>
        <taxon>Fungi</taxon>
        <taxon>Dikarya</taxon>
        <taxon>Ascomycota</taxon>
        <taxon>Pezizomycotina</taxon>
        <taxon>Eurotiomycetes</taxon>
        <taxon>Eurotiomycetidae</taxon>
        <taxon>Eurotiales</taxon>
        <taxon>Aspergillaceae</taxon>
        <taxon>Aspergillus</taxon>
        <taxon>Aspergillus subgen. Aspergillus</taxon>
    </lineage>
</organism>
<dbReference type="HOGENOM" id="CLU_2621608_0_0_1"/>
<name>A0A017SDA3_ASPRC</name>
<dbReference type="RefSeq" id="XP_040638620.1">
    <property type="nucleotide sequence ID" value="XM_040782003.1"/>
</dbReference>
<dbReference type="GeneID" id="63697127"/>
<proteinExistence type="predicted"/>
<evidence type="ECO:0000313" key="2">
    <source>
        <dbReference type="EMBL" id="EYE94932.1"/>
    </source>
</evidence>
<evidence type="ECO:0000256" key="1">
    <source>
        <dbReference type="SAM" id="MobiDB-lite"/>
    </source>
</evidence>
<dbReference type="AlphaFoldDB" id="A0A017SDA3"/>
<feature type="region of interest" description="Disordered" evidence="1">
    <location>
        <begin position="43"/>
        <end position="78"/>
    </location>
</feature>
<gene>
    <name evidence="2" type="ORF">EURHEDRAFT_412783</name>
</gene>
<dbReference type="EMBL" id="KK088424">
    <property type="protein sequence ID" value="EYE94932.1"/>
    <property type="molecule type" value="Genomic_DNA"/>
</dbReference>
<evidence type="ECO:0000313" key="3">
    <source>
        <dbReference type="Proteomes" id="UP000019804"/>
    </source>
</evidence>
<dbReference type="Proteomes" id="UP000019804">
    <property type="component" value="Unassembled WGS sequence"/>
</dbReference>